<evidence type="ECO:0000313" key="9">
    <source>
        <dbReference type="Proteomes" id="UP000032675"/>
    </source>
</evidence>
<feature type="transmembrane region" description="Helical" evidence="6">
    <location>
        <begin position="194"/>
        <end position="215"/>
    </location>
</feature>
<dbReference type="PANTHER" id="PTHR32322:SF18">
    <property type="entry name" value="S-ADENOSYLMETHIONINE_S-ADENOSYLHOMOCYSTEINE TRANSPORTER"/>
    <property type="match status" value="1"/>
</dbReference>
<dbReference type="GO" id="GO:0005886">
    <property type="term" value="C:plasma membrane"/>
    <property type="evidence" value="ECO:0007669"/>
    <property type="project" value="UniProtKB-SubCell"/>
</dbReference>
<dbReference type="EMBL" id="BANI01000123">
    <property type="protein sequence ID" value="GAN97076.1"/>
    <property type="molecule type" value="Genomic_DNA"/>
</dbReference>
<evidence type="ECO:0000256" key="4">
    <source>
        <dbReference type="ARBA" id="ARBA00022989"/>
    </source>
</evidence>
<proteinExistence type="predicted"/>
<keyword evidence="5 6" id="KW-0472">Membrane</keyword>
<feature type="transmembrane region" description="Helical" evidence="6">
    <location>
        <begin position="283"/>
        <end position="302"/>
    </location>
</feature>
<evidence type="ECO:0000256" key="6">
    <source>
        <dbReference type="SAM" id="Phobius"/>
    </source>
</evidence>
<dbReference type="InterPro" id="IPR000620">
    <property type="entry name" value="EamA_dom"/>
</dbReference>
<evidence type="ECO:0000256" key="2">
    <source>
        <dbReference type="ARBA" id="ARBA00022475"/>
    </source>
</evidence>
<comment type="caution">
    <text evidence="8">The sequence shown here is derived from an EMBL/GenBank/DDBJ whole genome shotgun (WGS) entry which is preliminary data.</text>
</comment>
<feature type="transmembrane region" description="Helical" evidence="6">
    <location>
        <begin position="132"/>
        <end position="151"/>
    </location>
</feature>
<accession>A0A0D6Q2R4</accession>
<evidence type="ECO:0000259" key="7">
    <source>
        <dbReference type="Pfam" id="PF00892"/>
    </source>
</evidence>
<dbReference type="AlphaFoldDB" id="A0A0D6Q2R4"/>
<sequence length="319" mass="35103">MTASRVRRSYVVERVLACASLALPPLFWAGNFIVSRAVRDLTAPLTLLMVRWVIAFACLLPFVVPTMRRDAALYWQYRWLMLGTALTGIVGFNALVYVGVRTTTASNALLMNALIPVLIVFFGAVFYRQRLIVAQGAGLILSLLGVFTLVLHGQWSQWRALSFVPGDGIVLAAMVCFAFYTLWIRRLPADLDRLGVLGAHVTIGVTVLVPLWFIAPTAATAAHWSISLVSAALYVGIFPSVLAYLLYMRAVRFFGAERAGLSIHLIPAFGVMLSIPFLHERLYLWHFSGIAAIAVGLVCSSLPQKHKPPIQDNNISHPV</sequence>
<feature type="transmembrane region" description="Helical" evidence="6">
    <location>
        <begin position="221"/>
        <end position="247"/>
    </location>
</feature>
<dbReference type="PANTHER" id="PTHR32322">
    <property type="entry name" value="INNER MEMBRANE TRANSPORTER"/>
    <property type="match status" value="1"/>
</dbReference>
<comment type="subcellular location">
    <subcellularLocation>
        <location evidence="1">Cell membrane</location>
        <topology evidence="1">Multi-pass membrane protein</topology>
    </subcellularLocation>
</comment>
<keyword evidence="4 6" id="KW-1133">Transmembrane helix</keyword>
<feature type="transmembrane region" description="Helical" evidence="6">
    <location>
        <begin position="106"/>
        <end position="127"/>
    </location>
</feature>
<feature type="transmembrane region" description="Helical" evidence="6">
    <location>
        <begin position="45"/>
        <end position="67"/>
    </location>
</feature>
<organism evidence="8 9">
    <name type="scientific">Komagataeibacter europaeus NBRC 3261</name>
    <dbReference type="NCBI Taxonomy" id="1234669"/>
    <lineage>
        <taxon>Bacteria</taxon>
        <taxon>Pseudomonadati</taxon>
        <taxon>Pseudomonadota</taxon>
        <taxon>Alphaproteobacteria</taxon>
        <taxon>Acetobacterales</taxon>
        <taxon>Acetobacteraceae</taxon>
        <taxon>Komagataeibacter</taxon>
    </lineage>
</organism>
<evidence type="ECO:0000313" key="8">
    <source>
        <dbReference type="EMBL" id="GAN97076.1"/>
    </source>
</evidence>
<dbReference type="Pfam" id="PF00892">
    <property type="entry name" value="EamA"/>
    <property type="match status" value="2"/>
</dbReference>
<keyword evidence="3 6" id="KW-0812">Transmembrane</keyword>
<feature type="transmembrane region" description="Helical" evidence="6">
    <location>
        <begin position="163"/>
        <end position="182"/>
    </location>
</feature>
<evidence type="ECO:0000256" key="5">
    <source>
        <dbReference type="ARBA" id="ARBA00023136"/>
    </source>
</evidence>
<gene>
    <name evidence="8" type="ORF">Geu3261_0140_018</name>
</gene>
<feature type="transmembrane region" description="Helical" evidence="6">
    <location>
        <begin position="259"/>
        <end position="277"/>
    </location>
</feature>
<keyword evidence="2" id="KW-1003">Cell membrane</keyword>
<feature type="domain" description="EamA" evidence="7">
    <location>
        <begin position="166"/>
        <end position="301"/>
    </location>
</feature>
<feature type="domain" description="EamA" evidence="7">
    <location>
        <begin position="21"/>
        <end position="150"/>
    </location>
</feature>
<dbReference type="SUPFAM" id="SSF103481">
    <property type="entry name" value="Multidrug resistance efflux transporter EmrE"/>
    <property type="match status" value="2"/>
</dbReference>
<dbReference type="RefSeq" id="WP_014106166.1">
    <property type="nucleotide sequence ID" value="NZ_BANI01000123.1"/>
</dbReference>
<evidence type="ECO:0000256" key="3">
    <source>
        <dbReference type="ARBA" id="ARBA00022692"/>
    </source>
</evidence>
<dbReference type="InterPro" id="IPR050638">
    <property type="entry name" value="AA-Vitamin_Transporters"/>
</dbReference>
<feature type="transmembrane region" description="Helical" evidence="6">
    <location>
        <begin position="79"/>
        <end position="100"/>
    </location>
</feature>
<reference evidence="8 9" key="1">
    <citation type="submission" date="2012-11" db="EMBL/GenBank/DDBJ databases">
        <title>Whole genome sequence of Gluconacetobacter europaeus NBRC3261.</title>
        <authorList>
            <person name="Azuma Y."/>
            <person name="Higashiura N."/>
            <person name="Hirakawa H."/>
            <person name="Matsushita K."/>
        </authorList>
    </citation>
    <scope>NUCLEOTIDE SEQUENCE [LARGE SCALE GENOMIC DNA]</scope>
    <source>
        <strain evidence="8 9">NBRC 3261</strain>
    </source>
</reference>
<protein>
    <recommendedName>
        <fullName evidence="7">EamA domain-containing protein</fullName>
    </recommendedName>
</protein>
<evidence type="ECO:0000256" key="1">
    <source>
        <dbReference type="ARBA" id="ARBA00004651"/>
    </source>
</evidence>
<name>A0A0D6Q2R4_KOMEU</name>
<dbReference type="Proteomes" id="UP000032675">
    <property type="component" value="Unassembled WGS sequence"/>
</dbReference>
<dbReference type="InterPro" id="IPR037185">
    <property type="entry name" value="EmrE-like"/>
</dbReference>